<keyword evidence="3 5" id="KW-0067">ATP-binding</keyword>
<dbReference type="GO" id="GO:0016887">
    <property type="term" value="F:ATP hydrolysis activity"/>
    <property type="evidence" value="ECO:0007669"/>
    <property type="project" value="InterPro"/>
</dbReference>
<dbReference type="GO" id="GO:1903805">
    <property type="term" value="P:L-valine import across plasma membrane"/>
    <property type="evidence" value="ECO:0007669"/>
    <property type="project" value="TreeGrafter"/>
</dbReference>
<dbReference type="Gene3D" id="3.40.50.300">
    <property type="entry name" value="P-loop containing nucleotide triphosphate hydrolases"/>
    <property type="match status" value="1"/>
</dbReference>
<name>A0A1V8RSF7_9HYPH</name>
<keyword evidence="1" id="KW-0813">Transport</keyword>
<dbReference type="CDD" id="cd03219">
    <property type="entry name" value="ABC_Mj1267_LivG_branched"/>
    <property type="match status" value="1"/>
</dbReference>
<dbReference type="GO" id="GO:0005886">
    <property type="term" value="C:plasma membrane"/>
    <property type="evidence" value="ECO:0007669"/>
    <property type="project" value="TreeGrafter"/>
</dbReference>
<dbReference type="InterPro" id="IPR003439">
    <property type="entry name" value="ABC_transporter-like_ATP-bd"/>
</dbReference>
<dbReference type="InterPro" id="IPR003593">
    <property type="entry name" value="AAA+_ATPase"/>
</dbReference>
<dbReference type="STRING" id="1873176.BFN67_16645"/>
<dbReference type="OrthoDB" id="9779872at2"/>
<dbReference type="FunFam" id="3.40.50.300:FF:000421">
    <property type="entry name" value="Branched-chain amino acid ABC transporter ATP-binding protein"/>
    <property type="match status" value="1"/>
</dbReference>
<dbReference type="GO" id="GO:0005304">
    <property type="term" value="F:L-valine transmembrane transporter activity"/>
    <property type="evidence" value="ECO:0007669"/>
    <property type="project" value="TreeGrafter"/>
</dbReference>
<evidence type="ECO:0000256" key="2">
    <source>
        <dbReference type="ARBA" id="ARBA00022741"/>
    </source>
</evidence>
<protein>
    <submittedName>
        <fullName evidence="5">ABC transporter ATP-binding protein</fullName>
    </submittedName>
</protein>
<dbReference type="PROSITE" id="PS50893">
    <property type="entry name" value="ABC_TRANSPORTER_2"/>
    <property type="match status" value="1"/>
</dbReference>
<dbReference type="InterPro" id="IPR027417">
    <property type="entry name" value="P-loop_NTPase"/>
</dbReference>
<dbReference type="GO" id="GO:0042941">
    <property type="term" value="P:D-alanine transmembrane transport"/>
    <property type="evidence" value="ECO:0007669"/>
    <property type="project" value="TreeGrafter"/>
</dbReference>
<dbReference type="SUPFAM" id="SSF52540">
    <property type="entry name" value="P-loop containing nucleoside triphosphate hydrolases"/>
    <property type="match status" value="1"/>
</dbReference>
<gene>
    <name evidence="5" type="ORF">BFN67_16645</name>
</gene>
<organism evidence="5 6">
    <name type="scientific">Manganibacter manganicus</name>
    <dbReference type="NCBI Taxonomy" id="1873176"/>
    <lineage>
        <taxon>Bacteria</taxon>
        <taxon>Pseudomonadati</taxon>
        <taxon>Pseudomonadota</taxon>
        <taxon>Alphaproteobacteria</taxon>
        <taxon>Hyphomicrobiales</taxon>
        <taxon>Phyllobacteriaceae</taxon>
        <taxon>Manganibacter</taxon>
    </lineage>
</organism>
<dbReference type="InterPro" id="IPR032823">
    <property type="entry name" value="BCA_ABC_TP_C"/>
</dbReference>
<proteinExistence type="predicted"/>
<dbReference type="InterPro" id="IPR051120">
    <property type="entry name" value="ABC_AA/LPS_Transport"/>
</dbReference>
<dbReference type="PANTHER" id="PTHR45772">
    <property type="entry name" value="CONSERVED COMPONENT OF ABC TRANSPORTER FOR NATURAL AMINO ACIDS-RELATED"/>
    <property type="match status" value="1"/>
</dbReference>
<dbReference type="GO" id="GO:0015188">
    <property type="term" value="F:L-isoleucine transmembrane transporter activity"/>
    <property type="evidence" value="ECO:0007669"/>
    <property type="project" value="TreeGrafter"/>
</dbReference>
<dbReference type="RefSeq" id="WP_080919254.1">
    <property type="nucleotide sequence ID" value="NZ_MDET01000011.1"/>
</dbReference>
<dbReference type="PANTHER" id="PTHR45772:SF7">
    <property type="entry name" value="AMINO ACID ABC TRANSPORTER ATP-BINDING PROTEIN"/>
    <property type="match status" value="1"/>
</dbReference>
<dbReference type="Pfam" id="PF00005">
    <property type="entry name" value="ABC_tran"/>
    <property type="match status" value="1"/>
</dbReference>
<dbReference type="GO" id="GO:1903806">
    <property type="term" value="P:L-isoleucine import across plasma membrane"/>
    <property type="evidence" value="ECO:0007669"/>
    <property type="project" value="TreeGrafter"/>
</dbReference>
<dbReference type="GO" id="GO:0015192">
    <property type="term" value="F:L-phenylalanine transmembrane transporter activity"/>
    <property type="evidence" value="ECO:0007669"/>
    <property type="project" value="TreeGrafter"/>
</dbReference>
<keyword evidence="2" id="KW-0547">Nucleotide-binding</keyword>
<evidence type="ECO:0000256" key="1">
    <source>
        <dbReference type="ARBA" id="ARBA00022448"/>
    </source>
</evidence>
<evidence type="ECO:0000313" key="6">
    <source>
        <dbReference type="Proteomes" id="UP000191905"/>
    </source>
</evidence>
<evidence type="ECO:0000256" key="3">
    <source>
        <dbReference type="ARBA" id="ARBA00022840"/>
    </source>
</evidence>
<feature type="domain" description="ABC transporter" evidence="4">
    <location>
        <begin position="5"/>
        <end position="237"/>
    </location>
</feature>
<dbReference type="AlphaFoldDB" id="A0A1V8RSF7"/>
<evidence type="ECO:0000313" key="5">
    <source>
        <dbReference type="EMBL" id="OQM76068.1"/>
    </source>
</evidence>
<dbReference type="Pfam" id="PF12399">
    <property type="entry name" value="BCA_ABC_TP_C"/>
    <property type="match status" value="1"/>
</dbReference>
<dbReference type="SMART" id="SM00382">
    <property type="entry name" value="AAA"/>
    <property type="match status" value="1"/>
</dbReference>
<sequence length="242" mass="26220">MSALLSGTGLVRRFGGLTAINDVTVEVREGHILGIIGPNGAGKTTLFNLLSGFIKPTRGTVRLAEHEVTGLRPHRLNRLGLARTFQLVKPFARMSVLENVMVGSYRLSRDSREAAQRAREVLALLGMEDLTDRPARELTMPGMKRLEVARALATGPRLLLLDEVMSGLTPTESKAMLPVIQRIRDSGVTILMIEHVMHAIMALSDRIVVLHHGSKLAEGSPDEIAANPAVVEAYLGTAPLGR</sequence>
<dbReference type="GO" id="GO:0015808">
    <property type="term" value="P:L-alanine transport"/>
    <property type="evidence" value="ECO:0007669"/>
    <property type="project" value="TreeGrafter"/>
</dbReference>
<dbReference type="GO" id="GO:0005524">
    <property type="term" value="F:ATP binding"/>
    <property type="evidence" value="ECO:0007669"/>
    <property type="project" value="UniProtKB-KW"/>
</dbReference>
<reference evidence="5 6" key="1">
    <citation type="journal article" date="2016" name="Int. J. Syst. Evol. Microbiol.">
        <title>Pseudaminobacter manganicus sp. nov., isolated from sludge of a manganese mine.</title>
        <authorList>
            <person name="Li J."/>
            <person name="Huang J."/>
            <person name="Liao S."/>
            <person name="Wang G."/>
        </authorList>
    </citation>
    <scope>NUCLEOTIDE SEQUENCE [LARGE SCALE GENOMIC DNA]</scope>
    <source>
        <strain evidence="5 6">JH-7</strain>
    </source>
</reference>
<dbReference type="Proteomes" id="UP000191905">
    <property type="component" value="Unassembled WGS sequence"/>
</dbReference>
<keyword evidence="6" id="KW-1185">Reference proteome</keyword>
<dbReference type="EMBL" id="MDET01000011">
    <property type="protein sequence ID" value="OQM76068.1"/>
    <property type="molecule type" value="Genomic_DNA"/>
</dbReference>
<comment type="caution">
    <text evidence="5">The sequence shown here is derived from an EMBL/GenBank/DDBJ whole genome shotgun (WGS) entry which is preliminary data.</text>
</comment>
<accession>A0A1V8RSF7</accession>
<evidence type="ECO:0000259" key="4">
    <source>
        <dbReference type="PROSITE" id="PS50893"/>
    </source>
</evidence>